<dbReference type="Proteomes" id="UP000286501">
    <property type="component" value="Unassembled WGS sequence"/>
</dbReference>
<sequence length="152" mass="17840">MAEENKIEQPSVDLQELLDSVLHDEPTEFVFRGKKHRLGWLRKGTMSRCSHIRAKEKNEWKRNVKICVCILLNNIWKIRFLYWIYWRWLYYINDVDVAEVLRVLDVSKKKIPSNAFSLATILATGMTDVMMTMTRSEAKAIQAEQAGEQPSH</sequence>
<comment type="caution">
    <text evidence="1">The sequence shown here is derived from an EMBL/GenBank/DDBJ whole genome shotgun (WGS) entry which is preliminary data.</text>
</comment>
<proteinExistence type="predicted"/>
<dbReference type="RefSeq" id="WP_118201510.1">
    <property type="nucleotide sequence ID" value="NZ_QRIE01000043.1"/>
</dbReference>
<accession>A0A3R6ELB0</accession>
<gene>
    <name evidence="1" type="ORF">DW250_13250</name>
</gene>
<evidence type="ECO:0000313" key="1">
    <source>
        <dbReference type="EMBL" id="RHG63353.1"/>
    </source>
</evidence>
<protein>
    <submittedName>
        <fullName evidence="1">Uncharacterized protein</fullName>
    </submittedName>
</protein>
<organism evidence="1 2">
    <name type="scientific">Segatella copri</name>
    <dbReference type="NCBI Taxonomy" id="165179"/>
    <lineage>
        <taxon>Bacteria</taxon>
        <taxon>Pseudomonadati</taxon>
        <taxon>Bacteroidota</taxon>
        <taxon>Bacteroidia</taxon>
        <taxon>Bacteroidales</taxon>
        <taxon>Prevotellaceae</taxon>
        <taxon>Segatella</taxon>
    </lineage>
</organism>
<name>A0A3R6ELB0_9BACT</name>
<reference evidence="1 2" key="1">
    <citation type="submission" date="2018-08" db="EMBL/GenBank/DDBJ databases">
        <title>A genome reference for cultivated species of the human gut microbiota.</title>
        <authorList>
            <person name="Zou Y."/>
            <person name="Xue W."/>
            <person name="Luo G."/>
        </authorList>
    </citation>
    <scope>NUCLEOTIDE SEQUENCE [LARGE SCALE GENOMIC DNA]</scope>
    <source>
        <strain evidence="1 2">AM22-1</strain>
    </source>
</reference>
<dbReference type="EMBL" id="QRIN01000070">
    <property type="protein sequence ID" value="RHG63353.1"/>
    <property type="molecule type" value="Genomic_DNA"/>
</dbReference>
<evidence type="ECO:0000313" key="2">
    <source>
        <dbReference type="Proteomes" id="UP000286501"/>
    </source>
</evidence>
<dbReference type="AlphaFoldDB" id="A0A3R6ELB0"/>